<evidence type="ECO:0000313" key="2">
    <source>
        <dbReference type="Proteomes" id="UP001569428"/>
    </source>
</evidence>
<dbReference type="Proteomes" id="UP001569428">
    <property type="component" value="Unassembled WGS sequence"/>
</dbReference>
<organism evidence="1 2">
    <name type="scientific">Microbulbifer epialgicus</name>
    <dbReference type="NCBI Taxonomy" id="393907"/>
    <lineage>
        <taxon>Bacteria</taxon>
        <taxon>Pseudomonadati</taxon>
        <taxon>Pseudomonadota</taxon>
        <taxon>Gammaproteobacteria</taxon>
        <taxon>Cellvibrionales</taxon>
        <taxon>Microbulbiferaceae</taxon>
        <taxon>Microbulbifer</taxon>
    </lineage>
</organism>
<accession>A0ABV4NXY5</accession>
<proteinExistence type="predicted"/>
<comment type="caution">
    <text evidence="1">The sequence shown here is derived from an EMBL/GenBank/DDBJ whole genome shotgun (WGS) entry which is preliminary data.</text>
</comment>
<dbReference type="EMBL" id="JBGMEK010000010">
    <property type="protein sequence ID" value="MFA0810679.1"/>
    <property type="molecule type" value="Genomic_DNA"/>
</dbReference>
<evidence type="ECO:0000313" key="1">
    <source>
        <dbReference type="EMBL" id="MFA0810679.1"/>
    </source>
</evidence>
<reference evidence="1 2" key="1">
    <citation type="submission" date="2024-08" db="EMBL/GenBank/DDBJ databases">
        <authorList>
            <person name="Ishaq N."/>
        </authorList>
    </citation>
    <scope>NUCLEOTIDE SEQUENCE [LARGE SCALE GENOMIC DNA]</scope>
    <source>
        <strain evidence="1 2">DSM 18651</strain>
    </source>
</reference>
<dbReference type="InterPro" id="IPR027056">
    <property type="entry name" value="Gluconate_2DH_su3"/>
</dbReference>
<name>A0ABV4NXY5_9GAMM</name>
<protein>
    <submittedName>
        <fullName evidence="1">Gluconate 2-dehydrogenase subunit 3 family protein</fullName>
    </submittedName>
</protein>
<dbReference type="Pfam" id="PF13618">
    <property type="entry name" value="Gluconate_2-dh3"/>
    <property type="match status" value="1"/>
</dbReference>
<sequence>MPPPLLRALDAGDAPFSPSQRDQFKVLKHIICFGYYTSLEGATQELAYQAIPGGFKGSIPLAQTGKGWGSLARY</sequence>
<gene>
    <name evidence="1" type="ORF">ACCI49_07075</name>
</gene>
<keyword evidence="2" id="KW-1185">Reference proteome</keyword>
<dbReference type="RefSeq" id="WP_371838253.1">
    <property type="nucleotide sequence ID" value="NZ_JBGMEK010000010.1"/>
</dbReference>